<feature type="compositionally biased region" description="Basic and acidic residues" evidence="1">
    <location>
        <begin position="230"/>
        <end position="258"/>
    </location>
</feature>
<protein>
    <submittedName>
        <fullName evidence="2">Uncharacterized protein</fullName>
    </submittedName>
</protein>
<reference evidence="2 3" key="1">
    <citation type="submission" date="2019-10" db="EMBL/GenBank/DDBJ databases">
        <authorList>
            <person name="Nie G."/>
            <person name="Ming H."/>
            <person name="Yi B."/>
        </authorList>
    </citation>
    <scope>NUCLEOTIDE SEQUENCE [LARGE SCALE GENOMIC DNA]</scope>
    <source>
        <strain evidence="2 3">CFH 90414</strain>
    </source>
</reference>
<gene>
    <name evidence="2" type="ORF">GE115_15285</name>
</gene>
<evidence type="ECO:0000313" key="2">
    <source>
        <dbReference type="EMBL" id="MRG61217.1"/>
    </source>
</evidence>
<sequence>MADDDALARVADELYGLAPDEFTAARNARAKQLKPDDRALAAKIGELRKPSAVAWVVNQLVRHRADELDDLLALGDELRAAQADLDAASLTQLARERRKLVGAMARQAGALADELGHPARGSTLDEVAETLQAALTDAAAAAAVRSGRLVRGLEAVGTEVDLDGAVAGGPVGRASGSAAGSGSRRRRSGTDADADAGAEGSEADDAASGRGASARGGRGGPVAVPDAPEEDARFAARRKAERERAERQAAEAEERAEAAEQAEAEASERLDEARELADRASAARDDLEHRVRELEAELAEAERALAEAQRAVRPLEREHDRAARSADEARAAADELRAELD</sequence>
<keyword evidence="3" id="KW-1185">Reference proteome</keyword>
<feature type="region of interest" description="Disordered" evidence="1">
    <location>
        <begin position="163"/>
        <end position="286"/>
    </location>
</feature>
<accession>A0A6I2FBM8</accession>
<feature type="compositionally biased region" description="Basic and acidic residues" evidence="1">
    <location>
        <begin position="313"/>
        <end position="341"/>
    </location>
</feature>
<evidence type="ECO:0000256" key="1">
    <source>
        <dbReference type="SAM" id="MobiDB-lite"/>
    </source>
</evidence>
<dbReference type="EMBL" id="WJIF01000010">
    <property type="protein sequence ID" value="MRG61217.1"/>
    <property type="molecule type" value="Genomic_DNA"/>
</dbReference>
<feature type="compositionally biased region" description="Acidic residues" evidence="1">
    <location>
        <begin position="192"/>
        <end position="205"/>
    </location>
</feature>
<organism evidence="2 3">
    <name type="scientific">Agromyces agglutinans</name>
    <dbReference type="NCBI Taxonomy" id="2662258"/>
    <lineage>
        <taxon>Bacteria</taxon>
        <taxon>Bacillati</taxon>
        <taxon>Actinomycetota</taxon>
        <taxon>Actinomycetes</taxon>
        <taxon>Micrococcales</taxon>
        <taxon>Microbacteriaceae</taxon>
        <taxon>Agromyces</taxon>
    </lineage>
</organism>
<evidence type="ECO:0000313" key="3">
    <source>
        <dbReference type="Proteomes" id="UP000431080"/>
    </source>
</evidence>
<dbReference type="AlphaFoldDB" id="A0A6I2FBM8"/>
<feature type="compositionally biased region" description="Basic and acidic residues" evidence="1">
    <location>
        <begin position="266"/>
        <end position="286"/>
    </location>
</feature>
<name>A0A6I2FBM8_9MICO</name>
<feature type="compositionally biased region" description="Low complexity" evidence="1">
    <location>
        <begin position="172"/>
        <end position="182"/>
    </location>
</feature>
<dbReference type="RefSeq" id="WP_153685637.1">
    <property type="nucleotide sequence ID" value="NZ_WJIF01000010.1"/>
</dbReference>
<feature type="region of interest" description="Disordered" evidence="1">
    <location>
        <begin position="307"/>
        <end position="341"/>
    </location>
</feature>
<proteinExistence type="predicted"/>
<dbReference type="Proteomes" id="UP000431080">
    <property type="component" value="Unassembled WGS sequence"/>
</dbReference>
<comment type="caution">
    <text evidence="2">The sequence shown here is derived from an EMBL/GenBank/DDBJ whole genome shotgun (WGS) entry which is preliminary data.</text>
</comment>